<organism evidence="1 2">
    <name type="scientific">Dovyalis caffra</name>
    <dbReference type="NCBI Taxonomy" id="77055"/>
    <lineage>
        <taxon>Eukaryota</taxon>
        <taxon>Viridiplantae</taxon>
        <taxon>Streptophyta</taxon>
        <taxon>Embryophyta</taxon>
        <taxon>Tracheophyta</taxon>
        <taxon>Spermatophyta</taxon>
        <taxon>Magnoliopsida</taxon>
        <taxon>eudicotyledons</taxon>
        <taxon>Gunneridae</taxon>
        <taxon>Pentapetalae</taxon>
        <taxon>rosids</taxon>
        <taxon>fabids</taxon>
        <taxon>Malpighiales</taxon>
        <taxon>Salicaceae</taxon>
        <taxon>Flacourtieae</taxon>
        <taxon>Dovyalis</taxon>
    </lineage>
</organism>
<dbReference type="GO" id="GO:0009507">
    <property type="term" value="C:chloroplast"/>
    <property type="evidence" value="ECO:0007669"/>
    <property type="project" value="TreeGrafter"/>
</dbReference>
<keyword evidence="2" id="KW-1185">Reference proteome</keyword>
<accession>A0AAV1SCR8</accession>
<protein>
    <submittedName>
        <fullName evidence="1">Uncharacterized protein</fullName>
    </submittedName>
</protein>
<evidence type="ECO:0000313" key="1">
    <source>
        <dbReference type="EMBL" id="CAK7348068.1"/>
    </source>
</evidence>
<dbReference type="SUPFAM" id="SSF109604">
    <property type="entry name" value="HD-domain/PDEase-like"/>
    <property type="match status" value="1"/>
</dbReference>
<proteinExistence type="predicted"/>
<name>A0AAV1SCR8_9ROSI</name>
<dbReference type="AlphaFoldDB" id="A0AAV1SCR8"/>
<dbReference type="PANTHER" id="PTHR21262">
    <property type="entry name" value="GUANOSINE-3',5'-BIS DIPHOSPHATE 3'-PYROPHOSPHOHYDROLASE"/>
    <property type="match status" value="1"/>
</dbReference>
<dbReference type="EMBL" id="CAWUPB010001173">
    <property type="protein sequence ID" value="CAK7348068.1"/>
    <property type="molecule type" value="Genomic_DNA"/>
</dbReference>
<dbReference type="Proteomes" id="UP001314170">
    <property type="component" value="Unassembled WGS sequence"/>
</dbReference>
<dbReference type="PANTHER" id="PTHR21262:SF0">
    <property type="entry name" value="GTP DIPHOSPHOKINASE RSH3, CHLOROPLASTIC-RELATED"/>
    <property type="match status" value="1"/>
</dbReference>
<gene>
    <name evidence="1" type="ORF">DCAF_LOCUS20760</name>
</gene>
<sequence>MAVPTIALYASPPSSVCSTSYTCQTNAHATYEFELNPRSSSTASSSASSSHKPIVGGLSRLFSSLAVKDASFSSDREELGGDELKELSGSFCYTPSKYLAGSSIKRDQSPVSVLQGQVSCSSSPPMRIARERSGCDVGFQTSIHVSFHGGANGLFNGFVRNALGSCVDYDSPSFEVHNNGIDVGFIFCGCTKFFVIKAFYEAEKAHRGQMLASGDPYLQHCVETAVLLAIIGANSTVVPAGLYMTL</sequence>
<dbReference type="Gene3D" id="1.10.3210.10">
    <property type="entry name" value="Hypothetical protein af1432"/>
    <property type="match status" value="1"/>
</dbReference>
<comment type="caution">
    <text evidence="1">The sequence shown here is derived from an EMBL/GenBank/DDBJ whole genome shotgun (WGS) entry which is preliminary data.</text>
</comment>
<evidence type="ECO:0000313" key="2">
    <source>
        <dbReference type="Proteomes" id="UP001314170"/>
    </source>
</evidence>
<reference evidence="1 2" key="1">
    <citation type="submission" date="2024-01" db="EMBL/GenBank/DDBJ databases">
        <authorList>
            <person name="Waweru B."/>
        </authorList>
    </citation>
    <scope>NUCLEOTIDE SEQUENCE [LARGE SCALE GENOMIC DNA]</scope>
</reference>